<feature type="domain" description="Thiamine pyrophosphate enzyme N-terminal TPP-binding" evidence="6">
    <location>
        <begin position="8"/>
        <end position="120"/>
    </location>
</feature>
<evidence type="ECO:0000256" key="4">
    <source>
        <dbReference type="ARBA" id="ARBA00023052"/>
    </source>
</evidence>
<dbReference type="PANTHER" id="PTHR42916">
    <property type="entry name" value="2-SUCCINYL-5-ENOLPYRUVYL-6-HYDROXY-3-CYCLOHEXENE-1-CARBOXYLATE SYNTHASE"/>
    <property type="match status" value="1"/>
</dbReference>
<evidence type="ECO:0000256" key="1">
    <source>
        <dbReference type="ARBA" id="ARBA00022679"/>
    </source>
</evidence>
<keyword evidence="8" id="KW-0934">Plastid</keyword>
<dbReference type="GO" id="GO:0070204">
    <property type="term" value="F:2-succinyl-5-enolpyruvyl-6-hydroxy-3-cyclohexene-1-carboxylic-acid synthase activity"/>
    <property type="evidence" value="ECO:0007669"/>
    <property type="project" value="InterPro"/>
</dbReference>
<reference evidence="8" key="2">
    <citation type="journal article" date="2000" name="J. Mol. Evol.">
        <title>The structure and gene repertoire of an ancient red algal plastid genome.</title>
        <authorList>
            <person name="Glockner G."/>
            <person name="Rosenthal A."/>
            <person name="Valentin K."/>
        </authorList>
    </citation>
    <scope>NUCLEOTIDE SEQUENCE</scope>
    <source>
        <strain evidence="8">RK1</strain>
    </source>
</reference>
<evidence type="ECO:0000259" key="7">
    <source>
        <dbReference type="Pfam" id="PF16582"/>
    </source>
</evidence>
<feature type="domain" description="Menaquinone biosynthesis protein MenD middle" evidence="7">
    <location>
        <begin position="189"/>
        <end position="403"/>
    </location>
</feature>
<dbReference type="EMBL" id="AF022186">
    <property type="protein sequence ID" value="AAF12986.1"/>
    <property type="molecule type" value="Genomic_DNA"/>
</dbReference>
<keyword evidence="5" id="KW-0464">Manganese</keyword>
<evidence type="ECO:0008006" key="9">
    <source>
        <dbReference type="Google" id="ProtNLM"/>
    </source>
</evidence>
<dbReference type="GO" id="GO:0046872">
    <property type="term" value="F:metal ion binding"/>
    <property type="evidence" value="ECO:0007669"/>
    <property type="project" value="UniProtKB-KW"/>
</dbReference>
<dbReference type="GO" id="GO:0030976">
    <property type="term" value="F:thiamine pyrophosphate binding"/>
    <property type="evidence" value="ECO:0007669"/>
    <property type="project" value="InterPro"/>
</dbReference>
<dbReference type="HAMAP" id="MF_01659">
    <property type="entry name" value="MenD"/>
    <property type="match status" value="1"/>
</dbReference>
<reference evidence="8" key="1">
    <citation type="submission" date="1999-11" db="EMBL/GenBank/DDBJ databases">
        <authorList>
            <person name="Gloeckner G."/>
            <person name="Rosenthal A."/>
            <person name="Valentin K."/>
        </authorList>
    </citation>
    <scope>NUCLEOTIDE SEQUENCE</scope>
    <source>
        <strain evidence="8">RK1</strain>
    </source>
</reference>
<keyword evidence="2" id="KW-0479">Metal-binding</keyword>
<keyword evidence="1" id="KW-0808">Transferase</keyword>
<dbReference type="RefSeq" id="NP_045109.1">
    <property type="nucleotide sequence ID" value="NC_001840.1"/>
</dbReference>
<dbReference type="GeneID" id="800282"/>
<dbReference type="Pfam" id="PF16582">
    <property type="entry name" value="TPP_enzyme_M_2"/>
    <property type="match status" value="1"/>
</dbReference>
<dbReference type="InterPro" id="IPR004433">
    <property type="entry name" value="MenaQ_synth_MenD"/>
</dbReference>
<dbReference type="NCBIfam" id="TIGR00173">
    <property type="entry name" value="menD"/>
    <property type="match status" value="1"/>
</dbReference>
<dbReference type="PIRSF" id="PIRSF004983">
    <property type="entry name" value="MenD"/>
    <property type="match status" value="1"/>
</dbReference>
<evidence type="ECO:0000256" key="2">
    <source>
        <dbReference type="ARBA" id="ARBA00022723"/>
    </source>
</evidence>
<dbReference type="Gene3D" id="3.40.50.1220">
    <property type="entry name" value="TPP-binding domain"/>
    <property type="match status" value="1"/>
</dbReference>
<geneLocation type="chloroplast" evidence="8"/>
<dbReference type="PANTHER" id="PTHR42916:SF1">
    <property type="entry name" value="PROTEIN PHYLLO, CHLOROPLASTIC"/>
    <property type="match status" value="1"/>
</dbReference>
<keyword evidence="8" id="KW-0150">Chloroplast</keyword>
<dbReference type="GO" id="GO:0009234">
    <property type="term" value="P:menaquinone biosynthetic process"/>
    <property type="evidence" value="ECO:0007669"/>
    <property type="project" value="InterPro"/>
</dbReference>
<keyword evidence="4" id="KW-0786">Thiamine pyrophosphate</keyword>
<evidence type="ECO:0000256" key="3">
    <source>
        <dbReference type="ARBA" id="ARBA00022842"/>
    </source>
</evidence>
<evidence type="ECO:0000256" key="5">
    <source>
        <dbReference type="ARBA" id="ARBA00023211"/>
    </source>
</evidence>
<dbReference type="Gene3D" id="3.40.50.970">
    <property type="match status" value="2"/>
</dbReference>
<proteinExistence type="inferred from homology"/>
<evidence type="ECO:0000259" key="6">
    <source>
        <dbReference type="Pfam" id="PF02776"/>
    </source>
</evidence>
<dbReference type="InterPro" id="IPR012001">
    <property type="entry name" value="Thiamin_PyroP_enz_TPP-bd_dom"/>
</dbReference>
<gene>
    <name evidence="8" type="primary">menD</name>
</gene>
<dbReference type="SUPFAM" id="SSF52518">
    <property type="entry name" value="Thiamin diphosphate-binding fold (THDP-binding)"/>
    <property type="match status" value="2"/>
</dbReference>
<dbReference type="CDD" id="cd07037">
    <property type="entry name" value="TPP_PYR_MenD"/>
    <property type="match status" value="1"/>
</dbReference>
<organism evidence="8">
    <name type="scientific">Cyanidium caldarium</name>
    <name type="common">Red alga</name>
    <dbReference type="NCBI Taxonomy" id="2771"/>
    <lineage>
        <taxon>Eukaryota</taxon>
        <taxon>Rhodophyta</taxon>
        <taxon>Bangiophyceae</taxon>
        <taxon>Cyanidiales</taxon>
        <taxon>Cyanidiaceae</taxon>
        <taxon>Cyanidium</taxon>
    </lineage>
</organism>
<evidence type="ECO:0000313" key="8">
    <source>
        <dbReference type="EMBL" id="AAF12986.1"/>
    </source>
</evidence>
<dbReference type="InterPro" id="IPR032264">
    <property type="entry name" value="MenD_middle"/>
</dbReference>
<protein>
    <recommendedName>
        <fullName evidence="9">2-succinyl-5-enolpyruvyl-6-hydroxy-3-cyclohexene-1-carboxylate synthase</fullName>
    </recommendedName>
</protein>
<keyword evidence="3" id="KW-0460">Magnesium</keyword>
<dbReference type="InterPro" id="IPR029061">
    <property type="entry name" value="THDP-binding"/>
</dbReference>
<name>Q9TM08_CYACA</name>
<sequence>MMDNIWSNAIVEELVRQKITYFFIAPGSRSTLLALAVANNKQSKSIVHFDERSIGYAAVGFSKSFNTAAVIIVTSGTAVGNLLPCIIEASMSCIPLLVLSADRPYELKFCGANQSIDQNKIFGNFTRWFFEIPPPEEKIKIKAIISAIDYACIKMKGDTPGPVHINCLFREPFFHDNKNHNDTGLIYFREWIHSHEIFNIYTYLKSNSIAKKISIDLQRILNLRNGIIILGNIEDLQLVHLINKISYLLDWPILPDILSRSRVHHLNDNFINYYNLILKRYTIESPEVVLQFGPRTVSKELDIYLSYDKCINFILIQDICNRFNVNHLRSNSLICNPKVFCLNCLTYLNNNKIKLEYKKRKKWLSTWSNYNQIIHFSLCKYFSNFRILSEPAVVRSLLQHWPENYVGYLGPSMPIRDSDIFCEGNTQDSTNSTINLYSNRGASGIDGNIGTSLGISVGTKQKVLSLLGDLSFLHDINSLKVVDKLPDKPILVIYNNNGGAIFSFLQINNIHKDVLTKFFYAPHNLSTFEHIAYQFSLNYKKIQNIYALVKLLNLYGNKNEAIILEIESSIKQNLSDHSLIDQYLKKLAFEEN</sequence>
<accession>Q9TM08</accession>
<dbReference type="CDD" id="cd02009">
    <property type="entry name" value="TPP_SHCHC_synthase"/>
    <property type="match status" value="1"/>
</dbReference>
<dbReference type="AlphaFoldDB" id="Q9TM08"/>
<dbReference type="Pfam" id="PF02776">
    <property type="entry name" value="TPP_enzyme_N"/>
    <property type="match status" value="1"/>
</dbReference>